<dbReference type="InterPro" id="IPR036867">
    <property type="entry name" value="R3H_dom_sf"/>
</dbReference>
<dbReference type="PROSITE" id="PS51061">
    <property type="entry name" value="R3H"/>
    <property type="match status" value="1"/>
</dbReference>
<dbReference type="InterPro" id="IPR038008">
    <property type="entry name" value="Jag_KH"/>
</dbReference>
<sequence length="149" mass="17025">MNEVAAAEKILDTMLTKLGFQVEYEQTSTEDGPCLNILTDQGAHLIGKNGSRLEDLQYLMNRILNRHYPEAARVKVDCDHYRAQQETELVETARDTAHQVLEDGKPRRLQPLNAYYRRIAHNAMADIEGIKTSSPKASARYKRIQIEKI</sequence>
<keyword evidence="3" id="KW-1185">Reference proteome</keyword>
<dbReference type="RefSeq" id="WP_309490416.1">
    <property type="nucleotide sequence ID" value="NZ_JAENIG010000008.1"/>
</dbReference>
<dbReference type="InterPro" id="IPR015946">
    <property type="entry name" value="KH_dom-like_a/b"/>
</dbReference>
<dbReference type="Pfam" id="PF01424">
    <property type="entry name" value="R3H"/>
    <property type="match status" value="1"/>
</dbReference>
<dbReference type="PANTHER" id="PTHR35800">
    <property type="entry name" value="PROTEIN JAG"/>
    <property type="match status" value="1"/>
</dbReference>
<reference evidence="2" key="1">
    <citation type="submission" date="2021-01" db="EMBL/GenBank/DDBJ databases">
        <title>Modified the classification status of verrucomicrobia.</title>
        <authorList>
            <person name="Feng X."/>
        </authorList>
    </citation>
    <scope>NUCLEOTIDE SEQUENCE</scope>
    <source>
        <strain evidence="2">5K15</strain>
    </source>
</reference>
<accession>A0AAE2SF78</accession>
<gene>
    <name evidence="2" type="ORF">JIN83_12600</name>
</gene>
<evidence type="ECO:0000313" key="2">
    <source>
        <dbReference type="EMBL" id="MBK1855804.1"/>
    </source>
</evidence>
<dbReference type="InterPro" id="IPR039247">
    <property type="entry name" value="KhpB"/>
</dbReference>
<dbReference type="PANTHER" id="PTHR35800:SF1">
    <property type="entry name" value="RNA-BINDING PROTEIN KHPB"/>
    <property type="match status" value="1"/>
</dbReference>
<dbReference type="GO" id="GO:0003723">
    <property type="term" value="F:RNA binding"/>
    <property type="evidence" value="ECO:0007669"/>
    <property type="project" value="InterPro"/>
</dbReference>
<dbReference type="AlphaFoldDB" id="A0AAE2SF78"/>
<dbReference type="Gene3D" id="3.30.1370.50">
    <property type="entry name" value="R3H-like domain"/>
    <property type="match status" value="1"/>
</dbReference>
<dbReference type="InterPro" id="IPR001374">
    <property type="entry name" value="R3H_dom"/>
</dbReference>
<protein>
    <recommendedName>
        <fullName evidence="1">R3H domain-containing protein</fullName>
    </recommendedName>
</protein>
<dbReference type="CDD" id="cd02414">
    <property type="entry name" value="KH-II_Jag"/>
    <property type="match status" value="1"/>
</dbReference>
<dbReference type="Proteomes" id="UP000634206">
    <property type="component" value="Unassembled WGS sequence"/>
</dbReference>
<organism evidence="2 3">
    <name type="scientific">Oceaniferula flava</name>
    <dbReference type="NCBI Taxonomy" id="2800421"/>
    <lineage>
        <taxon>Bacteria</taxon>
        <taxon>Pseudomonadati</taxon>
        <taxon>Verrucomicrobiota</taxon>
        <taxon>Verrucomicrobiia</taxon>
        <taxon>Verrucomicrobiales</taxon>
        <taxon>Verrucomicrobiaceae</taxon>
        <taxon>Oceaniferula</taxon>
    </lineage>
</organism>
<dbReference type="EMBL" id="JAENIG010000008">
    <property type="protein sequence ID" value="MBK1855804.1"/>
    <property type="molecule type" value="Genomic_DNA"/>
</dbReference>
<name>A0AAE2SF78_9BACT</name>
<feature type="domain" description="R3H" evidence="1">
    <location>
        <begin position="83"/>
        <end position="149"/>
    </location>
</feature>
<dbReference type="Gene3D" id="3.30.300.20">
    <property type="match status" value="1"/>
</dbReference>
<comment type="caution">
    <text evidence="2">The sequence shown here is derived from an EMBL/GenBank/DDBJ whole genome shotgun (WGS) entry which is preliminary data.</text>
</comment>
<proteinExistence type="predicted"/>
<dbReference type="SMART" id="SM00393">
    <property type="entry name" value="R3H"/>
    <property type="match status" value="1"/>
</dbReference>
<evidence type="ECO:0000259" key="1">
    <source>
        <dbReference type="PROSITE" id="PS51061"/>
    </source>
</evidence>
<evidence type="ECO:0000313" key="3">
    <source>
        <dbReference type="Proteomes" id="UP000634206"/>
    </source>
</evidence>